<dbReference type="Proteomes" id="UP001222325">
    <property type="component" value="Unassembled WGS sequence"/>
</dbReference>
<evidence type="ECO:0000313" key="3">
    <source>
        <dbReference type="Proteomes" id="UP001222325"/>
    </source>
</evidence>
<feature type="region of interest" description="Disordered" evidence="1">
    <location>
        <begin position="92"/>
        <end position="172"/>
    </location>
</feature>
<feature type="compositionally biased region" description="Basic and acidic residues" evidence="1">
    <location>
        <begin position="154"/>
        <end position="172"/>
    </location>
</feature>
<feature type="compositionally biased region" description="Polar residues" evidence="1">
    <location>
        <begin position="110"/>
        <end position="120"/>
    </location>
</feature>
<feature type="compositionally biased region" description="Polar residues" evidence="1">
    <location>
        <begin position="130"/>
        <end position="144"/>
    </location>
</feature>
<evidence type="ECO:0000256" key="1">
    <source>
        <dbReference type="SAM" id="MobiDB-lite"/>
    </source>
</evidence>
<reference evidence="2" key="1">
    <citation type="submission" date="2023-03" db="EMBL/GenBank/DDBJ databases">
        <title>Massive genome expansion in bonnet fungi (Mycena s.s.) driven by repeated elements and novel gene families across ecological guilds.</title>
        <authorList>
            <consortium name="Lawrence Berkeley National Laboratory"/>
            <person name="Harder C.B."/>
            <person name="Miyauchi S."/>
            <person name="Viragh M."/>
            <person name="Kuo A."/>
            <person name="Thoen E."/>
            <person name="Andreopoulos B."/>
            <person name="Lu D."/>
            <person name="Skrede I."/>
            <person name="Drula E."/>
            <person name="Henrissat B."/>
            <person name="Morin E."/>
            <person name="Kohler A."/>
            <person name="Barry K."/>
            <person name="LaButti K."/>
            <person name="Morin E."/>
            <person name="Salamov A."/>
            <person name="Lipzen A."/>
            <person name="Mereny Z."/>
            <person name="Hegedus B."/>
            <person name="Baldrian P."/>
            <person name="Stursova M."/>
            <person name="Weitz H."/>
            <person name="Taylor A."/>
            <person name="Grigoriev I.V."/>
            <person name="Nagy L.G."/>
            <person name="Martin F."/>
            <person name="Kauserud H."/>
        </authorList>
    </citation>
    <scope>NUCLEOTIDE SEQUENCE</scope>
    <source>
        <strain evidence="2">CBHHK173m</strain>
    </source>
</reference>
<keyword evidence="3" id="KW-1185">Reference proteome</keyword>
<proteinExistence type="predicted"/>
<sequence length="397" mass="42317">MAFPSCTLAMFSSSPHCPMYMSTCRGDALDRPQRTRIRQSIPAPNCFWAARGTRQTCSSATARLLAPRTHRAIALSSCREGAARPNFNPILRLEQSPNSHHHRHFRIPRTTGQRPQTQSRKGPGGCSLATPDSTRWQASISLPSFEQDPGADACARDDVGDRGSMEPQERGDADGWDALVVYGSAVGVSSSSVWARGLSCSRPEPSGDFNDACGFAALAYTPPPAPGILRHFNIDYGKNDRPRTLSMPLTVRNALSTTRVSLGPVSPHFSPSVLNRCKRVTSSFSPSTALLVVDDAPRRLPASALSNVTRGGESGALTEAVALGISRSRVQVHPRADVHAIIPAGDIGESGDIGAIPMPIPIASSSSANRPYCCCCTSPAPFARFAPCTFPLLLAEA</sequence>
<dbReference type="EMBL" id="JARJCN010000004">
    <property type="protein sequence ID" value="KAJ7101543.1"/>
    <property type="molecule type" value="Genomic_DNA"/>
</dbReference>
<accession>A0AAD6XWU1</accession>
<dbReference type="AlphaFoldDB" id="A0AAD6XWU1"/>
<name>A0AAD6XWU1_9AGAR</name>
<evidence type="ECO:0000313" key="2">
    <source>
        <dbReference type="EMBL" id="KAJ7101543.1"/>
    </source>
</evidence>
<comment type="caution">
    <text evidence="2">The sequence shown here is derived from an EMBL/GenBank/DDBJ whole genome shotgun (WGS) entry which is preliminary data.</text>
</comment>
<protein>
    <submittedName>
        <fullName evidence="2">Uncharacterized protein</fullName>
    </submittedName>
</protein>
<organism evidence="2 3">
    <name type="scientific">Mycena belliarum</name>
    <dbReference type="NCBI Taxonomy" id="1033014"/>
    <lineage>
        <taxon>Eukaryota</taxon>
        <taxon>Fungi</taxon>
        <taxon>Dikarya</taxon>
        <taxon>Basidiomycota</taxon>
        <taxon>Agaricomycotina</taxon>
        <taxon>Agaricomycetes</taxon>
        <taxon>Agaricomycetidae</taxon>
        <taxon>Agaricales</taxon>
        <taxon>Marasmiineae</taxon>
        <taxon>Mycenaceae</taxon>
        <taxon>Mycena</taxon>
    </lineage>
</organism>
<gene>
    <name evidence="2" type="ORF">B0H15DRAFT_943862</name>
</gene>